<feature type="transmembrane region" description="Helical" evidence="1">
    <location>
        <begin position="6"/>
        <end position="23"/>
    </location>
</feature>
<keyword evidence="1" id="KW-0472">Membrane</keyword>
<dbReference type="InterPro" id="IPR032693">
    <property type="entry name" value="YtkA-like_dom"/>
</dbReference>
<evidence type="ECO:0000256" key="1">
    <source>
        <dbReference type="SAM" id="Phobius"/>
    </source>
</evidence>
<dbReference type="Pfam" id="PF13115">
    <property type="entry name" value="YtkA"/>
    <property type="match status" value="1"/>
</dbReference>
<keyword evidence="4" id="KW-1185">Reference proteome</keyword>
<evidence type="ECO:0000313" key="4">
    <source>
        <dbReference type="Proteomes" id="UP001589833"/>
    </source>
</evidence>
<accession>A0ABV6NJH8</accession>
<keyword evidence="1" id="KW-0812">Transmembrane</keyword>
<proteinExistence type="predicted"/>
<dbReference type="EMBL" id="JBHLTR010000046">
    <property type="protein sequence ID" value="MFC0560876.1"/>
    <property type="molecule type" value="Genomic_DNA"/>
</dbReference>
<protein>
    <submittedName>
        <fullName evidence="3">FixH family protein</fullName>
    </submittedName>
</protein>
<evidence type="ECO:0000259" key="2">
    <source>
        <dbReference type="Pfam" id="PF13115"/>
    </source>
</evidence>
<evidence type="ECO:0000313" key="3">
    <source>
        <dbReference type="EMBL" id="MFC0560876.1"/>
    </source>
</evidence>
<dbReference type="PROSITE" id="PS51257">
    <property type="entry name" value="PROKAR_LIPOPROTEIN"/>
    <property type="match status" value="1"/>
</dbReference>
<organism evidence="3 4">
    <name type="scientific">Halalkalibacter alkalisediminis</name>
    <dbReference type="NCBI Taxonomy" id="935616"/>
    <lineage>
        <taxon>Bacteria</taxon>
        <taxon>Bacillati</taxon>
        <taxon>Bacillota</taxon>
        <taxon>Bacilli</taxon>
        <taxon>Bacillales</taxon>
        <taxon>Bacillaceae</taxon>
        <taxon>Halalkalibacter</taxon>
    </lineage>
</organism>
<sequence length="155" mass="17961">MIKKFYIGFTIFFLSIIIMGCSLNEGTEEFYRQENVLKVEIIIPEEIETGEGFDIQALMSQSDGEVPELENIKFYIWKDGEREENQSFQPEHVGNGMYTINSMIHKEGLYFVKVEANTNQSKVLPTKQFMVGAQLEEDMDAFPSRIDEVQHESHH</sequence>
<keyword evidence="1" id="KW-1133">Transmembrane helix</keyword>
<gene>
    <name evidence="3" type="ORF">ACFFH4_18130</name>
</gene>
<reference evidence="3 4" key="1">
    <citation type="submission" date="2024-09" db="EMBL/GenBank/DDBJ databases">
        <authorList>
            <person name="Sun Q."/>
            <person name="Mori K."/>
        </authorList>
    </citation>
    <scope>NUCLEOTIDE SEQUENCE [LARGE SCALE GENOMIC DNA]</scope>
    <source>
        <strain evidence="3 4">NCAIM B.02301</strain>
    </source>
</reference>
<feature type="domain" description="YtkA-like" evidence="2">
    <location>
        <begin position="33"/>
        <end position="115"/>
    </location>
</feature>
<dbReference type="Proteomes" id="UP001589833">
    <property type="component" value="Unassembled WGS sequence"/>
</dbReference>
<name>A0ABV6NJH8_9BACI</name>
<comment type="caution">
    <text evidence="3">The sequence shown here is derived from an EMBL/GenBank/DDBJ whole genome shotgun (WGS) entry which is preliminary data.</text>
</comment>
<dbReference type="RefSeq" id="WP_273847838.1">
    <property type="nucleotide sequence ID" value="NZ_JAQQWT010000037.1"/>
</dbReference>